<reference evidence="2 3" key="1">
    <citation type="submission" date="2018-06" db="EMBL/GenBank/DDBJ databases">
        <title>Genomic Encyclopedia of Type Strains, Phase IV (KMG-IV): sequencing the most valuable type-strain genomes for metagenomic binning, comparative biology and taxonomic classification.</title>
        <authorList>
            <person name="Goeker M."/>
        </authorList>
    </citation>
    <scope>NUCLEOTIDE SEQUENCE [LARGE SCALE GENOMIC DNA]</scope>
    <source>
        <strain evidence="2 3">DSM 24875</strain>
    </source>
</reference>
<protein>
    <submittedName>
        <fullName evidence="2">HD domain-containing protein</fullName>
    </submittedName>
</protein>
<keyword evidence="3" id="KW-1185">Reference proteome</keyword>
<dbReference type="AlphaFoldDB" id="A0A366EIB6"/>
<accession>A0A366EIB6</accession>
<dbReference type="CDD" id="cd00077">
    <property type="entry name" value="HDc"/>
    <property type="match status" value="1"/>
</dbReference>
<name>A0A366EIB6_9HYPH</name>
<feature type="domain" description="HD/PDEase" evidence="1">
    <location>
        <begin position="27"/>
        <end position="134"/>
    </location>
</feature>
<evidence type="ECO:0000259" key="1">
    <source>
        <dbReference type="SMART" id="SM00471"/>
    </source>
</evidence>
<dbReference type="Gene3D" id="1.10.3210.10">
    <property type="entry name" value="Hypothetical protein af1432"/>
    <property type="match status" value="1"/>
</dbReference>
<evidence type="ECO:0000313" key="3">
    <source>
        <dbReference type="Proteomes" id="UP000253529"/>
    </source>
</evidence>
<organism evidence="2 3">
    <name type="scientific">Roseiarcus fermentans</name>
    <dbReference type="NCBI Taxonomy" id="1473586"/>
    <lineage>
        <taxon>Bacteria</taxon>
        <taxon>Pseudomonadati</taxon>
        <taxon>Pseudomonadota</taxon>
        <taxon>Alphaproteobacteria</taxon>
        <taxon>Hyphomicrobiales</taxon>
        <taxon>Roseiarcaceae</taxon>
        <taxon>Roseiarcus</taxon>
    </lineage>
</organism>
<dbReference type="InterPro" id="IPR052194">
    <property type="entry name" value="MESH1"/>
</dbReference>
<dbReference type="SMART" id="SM00471">
    <property type="entry name" value="HDc"/>
    <property type="match status" value="1"/>
</dbReference>
<gene>
    <name evidence="2" type="ORF">DFR50_15829</name>
</gene>
<dbReference type="PANTHER" id="PTHR46246">
    <property type="entry name" value="GUANOSINE-3',5'-BIS(DIPHOSPHATE) 3'-PYROPHOSPHOHYDROLASE MESH1"/>
    <property type="match status" value="1"/>
</dbReference>
<dbReference type="Pfam" id="PF13328">
    <property type="entry name" value="HD_4"/>
    <property type="match status" value="1"/>
</dbReference>
<dbReference type="SUPFAM" id="SSF109604">
    <property type="entry name" value="HD-domain/PDEase-like"/>
    <property type="match status" value="1"/>
</dbReference>
<proteinExistence type="predicted"/>
<dbReference type="RefSeq" id="WP_113893910.1">
    <property type="nucleotide sequence ID" value="NZ_QNRK01000058.1"/>
</dbReference>
<dbReference type="OrthoDB" id="9802385at2"/>
<comment type="caution">
    <text evidence="2">The sequence shown here is derived from an EMBL/GenBank/DDBJ whole genome shotgun (WGS) entry which is preliminary data.</text>
</comment>
<evidence type="ECO:0000313" key="2">
    <source>
        <dbReference type="EMBL" id="RBP01199.1"/>
    </source>
</evidence>
<dbReference type="GO" id="GO:0008893">
    <property type="term" value="F:guanosine-3',5'-bis(diphosphate) 3'-diphosphatase activity"/>
    <property type="evidence" value="ECO:0007669"/>
    <property type="project" value="TreeGrafter"/>
</dbReference>
<dbReference type="Proteomes" id="UP000253529">
    <property type="component" value="Unassembled WGS sequence"/>
</dbReference>
<dbReference type="InterPro" id="IPR003607">
    <property type="entry name" value="HD/PDEase_dom"/>
</dbReference>
<dbReference type="EMBL" id="QNRK01000058">
    <property type="protein sequence ID" value="RBP01199.1"/>
    <property type="molecule type" value="Genomic_DNA"/>
</dbReference>
<dbReference type="PANTHER" id="PTHR46246:SF1">
    <property type="entry name" value="GUANOSINE-3',5'-BIS(DIPHOSPHATE) 3'-PYROPHOSPHOHYDROLASE MESH1"/>
    <property type="match status" value="1"/>
</dbReference>
<sequence length="177" mass="19148">MNDVVRIMKAADFAASKHTDQRRKGDASEPYVNHLIEVANLVAVSTEGKPDAVVAALLHDVVEDQGVTINEIANLFGNSVASLVAEVTDDKSLPKQERKDKQIESAPHKSDIASVIQLADKTSNLRALAKSPPLWPIERKREYVRWAKAVVAGLPFKPSALLALFEEAASQAAESIG</sequence>